<keyword evidence="3" id="KW-1185">Reference proteome</keyword>
<dbReference type="Gene3D" id="3.30.9.10">
    <property type="entry name" value="D-Amino Acid Oxidase, subunit A, domain 2"/>
    <property type="match status" value="1"/>
</dbReference>
<dbReference type="HOGENOM" id="CLU_009665_1_0_11"/>
<dbReference type="SUPFAM" id="SSF51905">
    <property type="entry name" value="FAD/NAD(P)-binding domain"/>
    <property type="match status" value="1"/>
</dbReference>
<dbReference type="Proteomes" id="UP000006057">
    <property type="component" value="Chromosome"/>
</dbReference>
<feature type="domain" description="FAD-binding" evidence="1">
    <location>
        <begin position="2"/>
        <end position="326"/>
    </location>
</feature>
<dbReference type="STRING" id="710421.Mycch_4143"/>
<dbReference type="Pfam" id="PF01494">
    <property type="entry name" value="FAD_binding_3"/>
    <property type="match status" value="1"/>
</dbReference>
<dbReference type="AlphaFoldDB" id="I4BNK7"/>
<dbReference type="PRINTS" id="PR00420">
    <property type="entry name" value="RNGMNOXGNASE"/>
</dbReference>
<dbReference type="RefSeq" id="WP_014817336.1">
    <property type="nucleotide sequence ID" value="NC_018027.1"/>
</dbReference>
<dbReference type="InterPro" id="IPR036188">
    <property type="entry name" value="FAD/NAD-bd_sf"/>
</dbReference>
<accession>I4BNK7</accession>
<dbReference type="Gene3D" id="3.50.50.60">
    <property type="entry name" value="FAD/NAD(P)-binding domain"/>
    <property type="match status" value="1"/>
</dbReference>
<evidence type="ECO:0000313" key="3">
    <source>
        <dbReference type="Proteomes" id="UP000006057"/>
    </source>
</evidence>
<proteinExistence type="predicted"/>
<dbReference type="InterPro" id="IPR051704">
    <property type="entry name" value="FAD_aromatic-hydroxylase"/>
</dbReference>
<dbReference type="PATRIC" id="fig|710421.3.peg.4139"/>
<dbReference type="PANTHER" id="PTHR46865:SF8">
    <property type="entry name" value="POSSIBLE OXIDOREDUCTASE"/>
    <property type="match status" value="1"/>
</dbReference>
<dbReference type="InterPro" id="IPR002938">
    <property type="entry name" value="FAD-bd"/>
</dbReference>
<dbReference type="KEGG" id="mcb:Mycch_4143"/>
<dbReference type="eggNOG" id="COG0654">
    <property type="taxonomic scope" value="Bacteria"/>
</dbReference>
<protein>
    <submittedName>
        <fullName evidence="2">2-polyprenyl-6-methoxyphenol hydroxylase-like oxidoreductase</fullName>
    </submittedName>
</protein>
<evidence type="ECO:0000313" key="2">
    <source>
        <dbReference type="EMBL" id="AFM18864.1"/>
    </source>
</evidence>
<name>I4BNK7_MYCCN</name>
<dbReference type="GO" id="GO:0071949">
    <property type="term" value="F:FAD binding"/>
    <property type="evidence" value="ECO:0007669"/>
    <property type="project" value="InterPro"/>
</dbReference>
<sequence>MKVVICGAGIAGLALAHRVAGTGGEVVVLERATGPREQGYMIDFFGPGFDAAEKMGLLPAIQEAGYRVDEVCFVDQRGRRRAEVPYGLLRKALGGRLISLMRPDLERVLRESLPATVDLRYSTTVCSISDGPDEVVVTLDDGSLLAADVLVGADGLHSTVREQVFGPESMFVRYLGFHTAAYVFDSPEVRDAVAGRFALTDTKNKQLGLYTLRDGRVALFGVHPSSDPRLPDDTRAAVRKAYRGLGWVVPEALEKCPPPHELYYDQVAQIEMPRWSTGRVTLLGDSCCAVSLIAGQGASLAVAGAFVLADKLNTAPSVPAALADYERMWRAQVAEKQKAARDAVRWYMPRSTAAIWLRRVALRLAWLPVVNRLVGRTLAGKAASLTTESVHGTMTSALGR</sequence>
<dbReference type="EMBL" id="CP003053">
    <property type="protein sequence ID" value="AFM18864.1"/>
    <property type="molecule type" value="Genomic_DNA"/>
</dbReference>
<gene>
    <name evidence="2" type="ordered locus">Mycch_4143</name>
</gene>
<reference evidence="2 3" key="1">
    <citation type="submission" date="2012-06" db="EMBL/GenBank/DDBJ databases">
        <title>Complete sequence of chromosome of Mycobacterium chubuense NBB4.</title>
        <authorList>
            <consortium name="US DOE Joint Genome Institute"/>
            <person name="Lucas S."/>
            <person name="Han J."/>
            <person name="Lapidus A."/>
            <person name="Cheng J.-F."/>
            <person name="Goodwin L."/>
            <person name="Pitluck S."/>
            <person name="Peters L."/>
            <person name="Mikhailova N."/>
            <person name="Teshima H."/>
            <person name="Detter J.C."/>
            <person name="Han C."/>
            <person name="Tapia R."/>
            <person name="Land M."/>
            <person name="Hauser L."/>
            <person name="Kyrpides N."/>
            <person name="Ivanova N."/>
            <person name="Pagani I."/>
            <person name="Mattes T."/>
            <person name="Holmes A."/>
            <person name="Rutledge P."/>
            <person name="Paulsen I."/>
            <person name="Coleman N."/>
            <person name="Woyke T."/>
        </authorList>
    </citation>
    <scope>NUCLEOTIDE SEQUENCE [LARGE SCALE GENOMIC DNA]</scope>
    <source>
        <strain evidence="2 3">NBB4</strain>
    </source>
</reference>
<dbReference type="OrthoDB" id="3356051at2"/>
<dbReference type="PANTHER" id="PTHR46865">
    <property type="entry name" value="OXIDOREDUCTASE-RELATED"/>
    <property type="match status" value="1"/>
</dbReference>
<organism evidence="2 3">
    <name type="scientific">Mycolicibacterium chubuense (strain NBB4)</name>
    <name type="common">Mycobacterium chubuense</name>
    <dbReference type="NCBI Taxonomy" id="710421"/>
    <lineage>
        <taxon>Bacteria</taxon>
        <taxon>Bacillati</taxon>
        <taxon>Actinomycetota</taxon>
        <taxon>Actinomycetes</taxon>
        <taxon>Mycobacteriales</taxon>
        <taxon>Mycobacteriaceae</taxon>
        <taxon>Mycolicibacterium</taxon>
    </lineage>
</organism>
<evidence type="ECO:0000259" key="1">
    <source>
        <dbReference type="Pfam" id="PF01494"/>
    </source>
</evidence>